<dbReference type="Gene3D" id="3.40.50.2300">
    <property type="match status" value="1"/>
</dbReference>
<keyword evidence="6" id="KW-0804">Transcription</keyword>
<name>A0AA88RHU0_9ASTE</name>
<dbReference type="GO" id="GO:0045892">
    <property type="term" value="P:negative regulation of DNA-templated transcription"/>
    <property type="evidence" value="ECO:0007669"/>
    <property type="project" value="UniProtKB-ARBA"/>
</dbReference>
<keyword evidence="4" id="KW-0805">Transcription regulation</keyword>
<dbReference type="Pfam" id="PF06203">
    <property type="entry name" value="CCT"/>
    <property type="match status" value="1"/>
</dbReference>
<evidence type="ECO:0000256" key="10">
    <source>
        <dbReference type="SAM" id="MobiDB-lite"/>
    </source>
</evidence>
<feature type="compositionally biased region" description="Polar residues" evidence="10">
    <location>
        <begin position="500"/>
        <end position="510"/>
    </location>
</feature>
<dbReference type="InterPro" id="IPR001789">
    <property type="entry name" value="Sig_transdc_resp-reg_receiver"/>
</dbReference>
<feature type="domain" description="Response regulatory" evidence="11">
    <location>
        <begin position="94"/>
        <end position="212"/>
    </location>
</feature>
<evidence type="ECO:0008006" key="15">
    <source>
        <dbReference type="Google" id="ProtNLM"/>
    </source>
</evidence>
<feature type="compositionally biased region" description="Polar residues" evidence="10">
    <location>
        <begin position="281"/>
        <end position="291"/>
    </location>
</feature>
<dbReference type="SUPFAM" id="SSF52172">
    <property type="entry name" value="CheY-like"/>
    <property type="match status" value="1"/>
</dbReference>
<evidence type="ECO:0000259" key="11">
    <source>
        <dbReference type="PROSITE" id="PS50110"/>
    </source>
</evidence>
<evidence type="ECO:0000313" key="14">
    <source>
        <dbReference type="Proteomes" id="UP001187471"/>
    </source>
</evidence>
<evidence type="ECO:0000256" key="2">
    <source>
        <dbReference type="ARBA" id="ARBA00010330"/>
    </source>
</evidence>
<dbReference type="EMBL" id="JAVXUO010001771">
    <property type="protein sequence ID" value="KAK2979331.1"/>
    <property type="molecule type" value="Genomic_DNA"/>
</dbReference>
<feature type="compositionally biased region" description="Polar residues" evidence="10">
    <location>
        <begin position="666"/>
        <end position="677"/>
    </location>
</feature>
<accession>A0AA88RHU0</accession>
<evidence type="ECO:0000313" key="13">
    <source>
        <dbReference type="EMBL" id="KAK2979331.1"/>
    </source>
</evidence>
<dbReference type="PROSITE" id="PS50110">
    <property type="entry name" value="RESPONSE_REGULATORY"/>
    <property type="match status" value="1"/>
</dbReference>
<evidence type="ECO:0000256" key="1">
    <source>
        <dbReference type="ARBA" id="ARBA00004123"/>
    </source>
</evidence>
<organism evidence="13 14">
    <name type="scientific">Escallonia rubra</name>
    <dbReference type="NCBI Taxonomy" id="112253"/>
    <lineage>
        <taxon>Eukaryota</taxon>
        <taxon>Viridiplantae</taxon>
        <taxon>Streptophyta</taxon>
        <taxon>Embryophyta</taxon>
        <taxon>Tracheophyta</taxon>
        <taxon>Spermatophyta</taxon>
        <taxon>Magnoliopsida</taxon>
        <taxon>eudicotyledons</taxon>
        <taxon>Gunneridae</taxon>
        <taxon>Pentapetalae</taxon>
        <taxon>asterids</taxon>
        <taxon>campanulids</taxon>
        <taxon>Escalloniales</taxon>
        <taxon>Escalloniaceae</taxon>
        <taxon>Escallonia</taxon>
    </lineage>
</organism>
<reference evidence="13" key="1">
    <citation type="submission" date="2022-12" db="EMBL/GenBank/DDBJ databases">
        <title>Draft genome assemblies for two species of Escallonia (Escalloniales).</title>
        <authorList>
            <person name="Chanderbali A."/>
            <person name="Dervinis C."/>
            <person name="Anghel I."/>
            <person name="Soltis D."/>
            <person name="Soltis P."/>
            <person name="Zapata F."/>
        </authorList>
    </citation>
    <scope>NUCLEOTIDE SEQUENCE</scope>
    <source>
        <strain evidence="13">UCBG92.1500</strain>
        <tissue evidence="13">Leaf</tissue>
    </source>
</reference>
<evidence type="ECO:0000256" key="6">
    <source>
        <dbReference type="ARBA" id="ARBA00023163"/>
    </source>
</evidence>
<evidence type="ECO:0000256" key="4">
    <source>
        <dbReference type="ARBA" id="ARBA00023015"/>
    </source>
</evidence>
<feature type="compositionally biased region" description="Low complexity" evidence="10">
    <location>
        <begin position="678"/>
        <end position="705"/>
    </location>
</feature>
<feature type="compositionally biased region" description="Basic residues" evidence="10">
    <location>
        <begin position="624"/>
        <end position="639"/>
    </location>
</feature>
<feature type="region of interest" description="Disordered" evidence="10">
    <location>
        <begin position="500"/>
        <end position="705"/>
    </location>
</feature>
<dbReference type="GO" id="GO:0010017">
    <property type="term" value="P:red or far-red light signaling pathway"/>
    <property type="evidence" value="ECO:0007669"/>
    <property type="project" value="UniProtKB-ARBA"/>
</dbReference>
<dbReference type="InterPro" id="IPR045279">
    <property type="entry name" value="ARR-like"/>
</dbReference>
<dbReference type="Pfam" id="PF00072">
    <property type="entry name" value="Response_reg"/>
    <property type="match status" value="1"/>
</dbReference>
<dbReference type="AlphaFoldDB" id="A0AA88RHU0"/>
<evidence type="ECO:0000256" key="5">
    <source>
        <dbReference type="ARBA" id="ARBA00023108"/>
    </source>
</evidence>
<dbReference type="GO" id="GO:0007623">
    <property type="term" value="P:circadian rhythm"/>
    <property type="evidence" value="ECO:0007669"/>
    <property type="project" value="UniProtKB-ARBA"/>
</dbReference>
<dbReference type="CDD" id="cd17582">
    <property type="entry name" value="psREC_PRR"/>
    <property type="match status" value="1"/>
</dbReference>
<evidence type="ECO:0000256" key="9">
    <source>
        <dbReference type="PROSITE-ProRule" id="PRU00357"/>
    </source>
</evidence>
<dbReference type="PROSITE" id="PS51017">
    <property type="entry name" value="CCT"/>
    <property type="match status" value="1"/>
</dbReference>
<keyword evidence="3" id="KW-0902">Two-component regulatory system</keyword>
<evidence type="ECO:0000256" key="7">
    <source>
        <dbReference type="ARBA" id="ARBA00023242"/>
    </source>
</evidence>
<dbReference type="PANTHER" id="PTHR43874">
    <property type="entry name" value="TWO-COMPONENT RESPONSE REGULATOR"/>
    <property type="match status" value="1"/>
</dbReference>
<comment type="caution">
    <text evidence="8">Lacks conserved residue(s) required for the propagation of feature annotation.</text>
</comment>
<dbReference type="InterPro" id="IPR011006">
    <property type="entry name" value="CheY-like_superfamily"/>
</dbReference>
<dbReference type="InterPro" id="IPR010402">
    <property type="entry name" value="CCT_domain"/>
</dbReference>
<dbReference type="GO" id="GO:0005634">
    <property type="term" value="C:nucleus"/>
    <property type="evidence" value="ECO:0007669"/>
    <property type="project" value="UniProtKB-SubCell"/>
</dbReference>
<proteinExistence type="inferred from homology"/>
<feature type="compositionally biased region" description="Low complexity" evidence="10">
    <location>
        <begin position="603"/>
        <end position="623"/>
    </location>
</feature>
<comment type="caution">
    <text evidence="13">The sequence shown here is derived from an EMBL/GenBank/DDBJ whole genome shotgun (WGS) entry which is preliminary data.</text>
</comment>
<evidence type="ECO:0000256" key="3">
    <source>
        <dbReference type="ARBA" id="ARBA00023012"/>
    </source>
</evidence>
<dbReference type="SMART" id="SM00448">
    <property type="entry name" value="REC"/>
    <property type="match status" value="1"/>
</dbReference>
<gene>
    <name evidence="13" type="ORF">RJ640_013295</name>
</gene>
<keyword evidence="14" id="KW-1185">Reference proteome</keyword>
<dbReference type="Proteomes" id="UP001187471">
    <property type="component" value="Unassembled WGS sequence"/>
</dbReference>
<feature type="region of interest" description="Disordered" evidence="10">
    <location>
        <begin position="720"/>
        <end position="758"/>
    </location>
</feature>
<feature type="domain" description="CCT" evidence="12">
    <location>
        <begin position="747"/>
        <end position="789"/>
    </location>
</feature>
<dbReference type="GO" id="GO:0009736">
    <property type="term" value="P:cytokinin-activated signaling pathway"/>
    <property type="evidence" value="ECO:0007669"/>
    <property type="project" value="InterPro"/>
</dbReference>
<protein>
    <recommendedName>
        <fullName evidence="15">Two-component response regulator-like PRR37</fullName>
    </recommendedName>
</protein>
<comment type="subcellular location">
    <subcellularLocation>
        <location evidence="1 9">Nucleus</location>
    </subcellularLocation>
</comment>
<feature type="region of interest" description="Disordered" evidence="10">
    <location>
        <begin position="236"/>
        <end position="297"/>
    </location>
</feature>
<dbReference type="GO" id="GO:0000160">
    <property type="term" value="P:phosphorelay signal transduction system"/>
    <property type="evidence" value="ECO:0007669"/>
    <property type="project" value="UniProtKB-KW"/>
</dbReference>
<evidence type="ECO:0000259" key="12">
    <source>
        <dbReference type="PROSITE" id="PS51017"/>
    </source>
</evidence>
<keyword evidence="7 9" id="KW-0539">Nucleus</keyword>
<sequence length="801" mass="86898">MRSVRASTNGPAAQGLAELNHHMLDELKEVRDVVTGGGHGLSEEDESRINCTGEDVNGGRMDVVQAHAVPQRQQQQPQGPVVQWERFLPLRSLKVLLVENDDCTRHVVSALLRNCSYEVLAVADGLGAWKILEDLTNHVDLVLTEVVMPCLSGVGLLAKIKSHKTCKNIPVIMMSSNDSMGIVFKCLSKGAVDFLVKPIRKNELKTLWQHVWRKCHSHGIFLLICVDFSFFHQSSGSGSESGIWTHKSTRSKSIEGPENDTGSNDEDDNGNIILNAKDGSDNGSGTQSSWSKRAVEVDSPQPVLPWNQLVDPPDSTCAQVIHSRPEAFSNNWLPSPAIRECDGEDDELESLAMGKDLEIGTPRNSGSQLEDPSKEVLKIVADTNEEKACDMDSKKDGGKLVKGILELHGETVNGEVRNKIADLMGAIANSSNSKMQTAAYELPNELSMIAKINDKVVIENKELPYLELSLKRQRDVGDPGTTGQERKVLRHSGLSAFSRYNTSSNANQAPTGDVGSCYPVDNNSSEAAKTESMPNLQVISNGNPNQRSNGSSNDDMGSTTNNAFSKPEAFSDKPMPRSTVNVHPCSAFQPVQHGHTVKGGKADGAAANSVSAQANATHQQVQVQHHHHHHHYHHHHMHNDKKQPQKLPPQDDLSLENMVSHGGPSNVLTAPTEGNTANYSLNGSASGSNNRSNGENGSSGQNDSSTAVIAEGTNMASVNGVAGICGPEDGSGSGSRSGVDQNRSAQREAALNKFRQKRKDRCFEKKVRYHSRKKLAEQRPRVRGQFVRQAVNESKTSTADS</sequence>
<feature type="compositionally biased region" description="Polar residues" evidence="10">
    <location>
        <begin position="521"/>
        <end position="564"/>
    </location>
</feature>
<comment type="similarity">
    <text evidence="2">Belongs to the ARR-like family.</text>
</comment>
<dbReference type="FunFam" id="3.40.50.2300:FF:000214">
    <property type="entry name" value="Two-component response regulator-like PRR37"/>
    <property type="match status" value="1"/>
</dbReference>
<keyword evidence="5" id="KW-0090">Biological rhythms</keyword>
<evidence type="ECO:0000256" key="8">
    <source>
        <dbReference type="PROSITE-ProRule" id="PRU00169"/>
    </source>
</evidence>
<dbReference type="PANTHER" id="PTHR43874:SF195">
    <property type="entry name" value="TWO-COMPONENT RESPONSE REGULATOR-LIKE PRR37 ISOFORM X1"/>
    <property type="match status" value="1"/>
</dbReference>